<sequence>MFNQSTQLQNPREDWSTALGNKKLRPGNETTELLDSNLLACQQLTSKDTAVTCSDSKLKVKKSNLINLTHQNLRFGVTSMSHLPMPLQPHAFGQSHQGHQGSIQVSLFIFIKIRPVTNRVYVMPYCHLDVQDWGWV</sequence>
<dbReference type="EMBL" id="JAPEIS010000007">
    <property type="protein sequence ID" value="KAJ8064455.1"/>
    <property type="molecule type" value="Genomic_DNA"/>
</dbReference>
<evidence type="ECO:0000313" key="2">
    <source>
        <dbReference type="EMBL" id="KAJ8064455.1"/>
    </source>
</evidence>
<gene>
    <name evidence="2" type="ORF">OCU04_006793</name>
</gene>
<comment type="caution">
    <text evidence="2">The sequence shown here is derived from an EMBL/GenBank/DDBJ whole genome shotgun (WGS) entry which is preliminary data.</text>
</comment>
<keyword evidence="3" id="KW-1185">Reference proteome</keyword>
<dbReference type="Proteomes" id="UP001152300">
    <property type="component" value="Unassembled WGS sequence"/>
</dbReference>
<feature type="region of interest" description="Disordered" evidence="1">
    <location>
        <begin position="1"/>
        <end position="22"/>
    </location>
</feature>
<evidence type="ECO:0000256" key="1">
    <source>
        <dbReference type="SAM" id="MobiDB-lite"/>
    </source>
</evidence>
<feature type="compositionally biased region" description="Polar residues" evidence="1">
    <location>
        <begin position="1"/>
        <end position="10"/>
    </location>
</feature>
<name>A0A9X0DJ97_9HELO</name>
<protein>
    <submittedName>
        <fullName evidence="2">Uncharacterized protein</fullName>
    </submittedName>
</protein>
<reference evidence="2" key="1">
    <citation type="submission" date="2022-11" db="EMBL/GenBank/DDBJ databases">
        <title>Genome Resource of Sclerotinia nivalis Strain SnTB1, a Plant Pathogen Isolated from American Ginseng.</title>
        <authorList>
            <person name="Fan S."/>
        </authorList>
    </citation>
    <scope>NUCLEOTIDE SEQUENCE</scope>
    <source>
        <strain evidence="2">SnTB1</strain>
    </source>
</reference>
<organism evidence="2 3">
    <name type="scientific">Sclerotinia nivalis</name>
    <dbReference type="NCBI Taxonomy" id="352851"/>
    <lineage>
        <taxon>Eukaryota</taxon>
        <taxon>Fungi</taxon>
        <taxon>Dikarya</taxon>
        <taxon>Ascomycota</taxon>
        <taxon>Pezizomycotina</taxon>
        <taxon>Leotiomycetes</taxon>
        <taxon>Helotiales</taxon>
        <taxon>Sclerotiniaceae</taxon>
        <taxon>Sclerotinia</taxon>
    </lineage>
</organism>
<proteinExistence type="predicted"/>
<dbReference type="AlphaFoldDB" id="A0A9X0DJ97"/>
<accession>A0A9X0DJ97</accession>
<evidence type="ECO:0000313" key="3">
    <source>
        <dbReference type="Proteomes" id="UP001152300"/>
    </source>
</evidence>